<keyword evidence="3" id="KW-1185">Reference proteome</keyword>
<accession>A0ABN9EAL7</accession>
<gene>
    <name evidence="2" type="ORF">SPARVUS_LOCUS9558464</name>
</gene>
<sequence length="71" mass="8034">MWGDQKVNSVLFCYVGCVCVNESTLLCYVLWRCRAIQSNVQELIGERTVSFTYSSLLPSVMLCDHRVPASN</sequence>
<comment type="caution">
    <text evidence="2">The sequence shown here is derived from an EMBL/GenBank/DDBJ whole genome shotgun (WGS) entry which is preliminary data.</text>
</comment>
<proteinExistence type="predicted"/>
<protein>
    <recommendedName>
        <fullName evidence="4">Secreted protein</fullName>
    </recommendedName>
</protein>
<dbReference type="Proteomes" id="UP001162483">
    <property type="component" value="Unassembled WGS sequence"/>
</dbReference>
<evidence type="ECO:0008006" key="4">
    <source>
        <dbReference type="Google" id="ProtNLM"/>
    </source>
</evidence>
<evidence type="ECO:0000313" key="3">
    <source>
        <dbReference type="Proteomes" id="UP001162483"/>
    </source>
</evidence>
<evidence type="ECO:0000256" key="1">
    <source>
        <dbReference type="SAM" id="Phobius"/>
    </source>
</evidence>
<feature type="non-terminal residue" evidence="2">
    <location>
        <position position="71"/>
    </location>
</feature>
<evidence type="ECO:0000313" key="2">
    <source>
        <dbReference type="EMBL" id="CAI9581829.1"/>
    </source>
</evidence>
<dbReference type="EMBL" id="CATNWA010015314">
    <property type="protein sequence ID" value="CAI9581829.1"/>
    <property type="molecule type" value="Genomic_DNA"/>
</dbReference>
<keyword evidence="1" id="KW-0472">Membrane</keyword>
<keyword evidence="1" id="KW-0812">Transmembrane</keyword>
<organism evidence="2 3">
    <name type="scientific">Staurois parvus</name>
    <dbReference type="NCBI Taxonomy" id="386267"/>
    <lineage>
        <taxon>Eukaryota</taxon>
        <taxon>Metazoa</taxon>
        <taxon>Chordata</taxon>
        <taxon>Craniata</taxon>
        <taxon>Vertebrata</taxon>
        <taxon>Euteleostomi</taxon>
        <taxon>Amphibia</taxon>
        <taxon>Batrachia</taxon>
        <taxon>Anura</taxon>
        <taxon>Neobatrachia</taxon>
        <taxon>Ranoidea</taxon>
        <taxon>Ranidae</taxon>
        <taxon>Staurois</taxon>
    </lineage>
</organism>
<keyword evidence="1" id="KW-1133">Transmembrane helix</keyword>
<reference evidence="2" key="1">
    <citation type="submission" date="2023-05" db="EMBL/GenBank/DDBJ databases">
        <authorList>
            <person name="Stuckert A."/>
        </authorList>
    </citation>
    <scope>NUCLEOTIDE SEQUENCE</scope>
</reference>
<feature type="transmembrane region" description="Helical" evidence="1">
    <location>
        <begin position="12"/>
        <end position="31"/>
    </location>
</feature>
<name>A0ABN9EAL7_9NEOB</name>